<proteinExistence type="predicted"/>
<dbReference type="AlphaFoldDB" id="A0A433W8M4"/>
<name>A0A433W8M4_9BACT</name>
<evidence type="ECO:0000313" key="1">
    <source>
        <dbReference type="EMBL" id="NSL85256.1"/>
    </source>
</evidence>
<gene>
    <name evidence="1" type="ORF">ECE50_000320</name>
</gene>
<dbReference type="InterPro" id="IPR027417">
    <property type="entry name" value="P-loop_NTPase"/>
</dbReference>
<accession>A0A433W8M4</accession>
<dbReference type="EMBL" id="RIAR02000001">
    <property type="protein sequence ID" value="NSL85256.1"/>
    <property type="molecule type" value="Genomic_DNA"/>
</dbReference>
<keyword evidence="2" id="KW-1185">Reference proteome</keyword>
<dbReference type="Proteomes" id="UP000281028">
    <property type="component" value="Unassembled WGS sequence"/>
</dbReference>
<dbReference type="OrthoDB" id="9781481at2"/>
<dbReference type="Gene3D" id="3.40.50.300">
    <property type="entry name" value="P-loop containing nucleotide triphosphate hydrolases"/>
    <property type="match status" value="1"/>
</dbReference>
<comment type="caution">
    <text evidence="1">The sequence shown here is derived from an EMBL/GenBank/DDBJ whole genome shotgun (WGS) entry which is preliminary data.</text>
</comment>
<organism evidence="1 2">
    <name type="scientific">Chitinophaga solisilvae</name>
    <dbReference type="NCBI Taxonomy" id="1233460"/>
    <lineage>
        <taxon>Bacteria</taxon>
        <taxon>Pseudomonadati</taxon>
        <taxon>Bacteroidota</taxon>
        <taxon>Chitinophagia</taxon>
        <taxon>Chitinophagales</taxon>
        <taxon>Chitinophagaceae</taxon>
        <taxon>Chitinophaga</taxon>
    </lineage>
</organism>
<evidence type="ECO:0000313" key="2">
    <source>
        <dbReference type="Proteomes" id="UP000281028"/>
    </source>
</evidence>
<sequence>MRISDFNAYRFTNNISYPIDDKNFVVAIRENSNFSDRNITPLFYRAADGNILEVDDLDVGDSIFVLNTQRDNYTQTIDNRFFLHELFKIYRGPLLVNDRHSSNPNFPKTKVYKNYLQPFETNEIFEIFHGEIDYENSRVKITDERLSELVNKRFVRSSQEIFIRYNHQIIGPFILNVSDSTGWFMAEKGILYSFGTYEFKNEDIVEFEYYGFDRFIIYERSVIDEAFRKDVDFISNKDLIAWFDQELRNKNDQFLNLERLNIVIDQIEKSSGSIDIVKSKERYDRIKGVLARSKESLLSRQGLLLAVPKLVSVKDENEKLDTQKLKLNNDILELKRKYDVLESSMNEKNEKVQEIQERIEKLKNEEKIQQEKIRNEIRNEITVLERTKEQLGIEIEAERATLEKKVDGLKDTIRYNEMRKEELETAIKTLKREFTSEQKTAMDRLSELVVQNTHFNFISGRDFPNDIEEQEKFPDFRLNGDAIPDLNSLRSGISSALKSKQRNFESHFVDNLLISLHQNTLTLFAGLPGTGKTSLAKILSSCLTQRQRIREIPVSRGWTSQKDLIGFANPLTKRFHESPTGFYELLKQLDYEWKNDAYLDAPMAYVILDEANLSPLEHYWSTFYNLTDSYASTKSPLSINLGQSEIIQFPNNLRFIGTINYDQTTEELSPRIIDRASIIRLMPNQFQVDGFALNDIVSLAVKFQDAMKIFKLNDFNDNVEMIQLTDELHNKYNLIKEIFVNRLNIYISPRVELAIKKYCQVASTIMTEESRPLDYCIAQRLLPLINIQGDKKADLQLLLRQIESFNLTDSVSAGILQKIIDVGSQNGYTHDTFNYFLTLGHV</sequence>
<protein>
    <submittedName>
        <fullName evidence="1">Uncharacterized protein</fullName>
    </submittedName>
</protein>
<reference evidence="1" key="1">
    <citation type="submission" date="2020-05" db="EMBL/GenBank/DDBJ databases">
        <title>Chitinophaga laudate sp. nov., isolated from a tropical peat swamp.</title>
        <authorList>
            <person name="Goh C.B.S."/>
            <person name="Lee M.S."/>
            <person name="Parimannan S."/>
            <person name="Pasbakhsh P."/>
            <person name="Yule C.M."/>
            <person name="Rajandas H."/>
            <person name="Loke S."/>
            <person name="Croft L."/>
            <person name="Tan J.B.L."/>
        </authorList>
    </citation>
    <scope>NUCLEOTIDE SEQUENCE</scope>
    <source>
        <strain evidence="1">Mgbs1</strain>
    </source>
</reference>
<dbReference type="SUPFAM" id="SSF52540">
    <property type="entry name" value="P-loop containing nucleoside triphosphate hydrolases"/>
    <property type="match status" value="1"/>
</dbReference>